<dbReference type="EMBL" id="CAAHFG010000004">
    <property type="protein sequence ID" value="VGO17533.1"/>
    <property type="molecule type" value="Genomic_DNA"/>
</dbReference>
<keyword evidence="5 6" id="KW-0472">Membrane</keyword>
<dbReference type="GO" id="GO:0005886">
    <property type="term" value="C:plasma membrane"/>
    <property type="evidence" value="ECO:0007669"/>
    <property type="project" value="UniProtKB-SubCell"/>
</dbReference>
<keyword evidence="4 6" id="KW-1133">Transmembrane helix</keyword>
<evidence type="ECO:0000313" key="9">
    <source>
        <dbReference type="Proteomes" id="UP000366872"/>
    </source>
</evidence>
<evidence type="ECO:0000256" key="6">
    <source>
        <dbReference type="SAM" id="Phobius"/>
    </source>
</evidence>
<feature type="transmembrane region" description="Helical" evidence="6">
    <location>
        <begin position="708"/>
        <end position="727"/>
    </location>
</feature>
<feature type="transmembrane region" description="Helical" evidence="6">
    <location>
        <begin position="1017"/>
        <end position="1040"/>
    </location>
</feature>
<gene>
    <name evidence="8" type="ORF">PDESU_06130</name>
</gene>
<evidence type="ECO:0000256" key="4">
    <source>
        <dbReference type="ARBA" id="ARBA00022989"/>
    </source>
</evidence>
<dbReference type="PANTHER" id="PTHR43738:SF2">
    <property type="entry name" value="ABC TRANSPORTER PERMEASE"/>
    <property type="match status" value="1"/>
</dbReference>
<feature type="transmembrane region" description="Helical" evidence="6">
    <location>
        <begin position="479"/>
        <end position="503"/>
    </location>
</feature>
<keyword evidence="2" id="KW-1003">Cell membrane</keyword>
<organism evidence="8 9">
    <name type="scientific">Pontiella desulfatans</name>
    <dbReference type="NCBI Taxonomy" id="2750659"/>
    <lineage>
        <taxon>Bacteria</taxon>
        <taxon>Pseudomonadati</taxon>
        <taxon>Kiritimatiellota</taxon>
        <taxon>Kiritimatiellia</taxon>
        <taxon>Kiritimatiellales</taxon>
        <taxon>Pontiellaceae</taxon>
        <taxon>Pontiella</taxon>
    </lineage>
</organism>
<dbReference type="InterPro" id="IPR051125">
    <property type="entry name" value="ABC-4/HrtB_transporter"/>
</dbReference>
<dbReference type="PANTHER" id="PTHR43738">
    <property type="entry name" value="ABC TRANSPORTER, MEMBRANE PROTEIN"/>
    <property type="match status" value="1"/>
</dbReference>
<feature type="domain" description="ABC3 transporter permease C-terminal" evidence="7">
    <location>
        <begin position="937"/>
        <end position="1045"/>
    </location>
</feature>
<dbReference type="InterPro" id="IPR003838">
    <property type="entry name" value="ABC3_permease_C"/>
</dbReference>
<evidence type="ECO:0000313" key="8">
    <source>
        <dbReference type="EMBL" id="VGO17533.1"/>
    </source>
</evidence>
<keyword evidence="9" id="KW-1185">Reference proteome</keyword>
<dbReference type="Proteomes" id="UP000366872">
    <property type="component" value="Unassembled WGS sequence"/>
</dbReference>
<name>A0A6C2UCF5_PONDE</name>
<feature type="transmembrane region" description="Helical" evidence="6">
    <location>
        <begin position="931"/>
        <end position="955"/>
    </location>
</feature>
<sequence>MLRFVLRSLRFYWRSHVGVLLGAALAAAVLTGSLLVGDSVDGSLRKFALQRLGGIGHAMHTPNRFFASGLAERIPGQAAAVLQLRGMAMADEQQVNQVQVAGCDSNFWTFAGLEFALAEGEVALNAKLAAALHADVGDEVSLRVEKPGLLPREAPLSAQKDDRSVRGRFTVARILGDDELGRFSLSANQVVPNNVFVNNKWLEKRVGLEGKANLLLAGSVAPPSTLAQVCLASDFGLRFREEGEVVQLESDGIYLEPEAVRAALAVPGAQGTLTYLVNSISMGEHSTPYSFVLASDGAGMTPAVGEDEIIINAWLAKALEAGVGDAVSLDYFELLPNGEFEERERVFTVRSVVPMADMEPERRLAPAFPGLTDVDRCSDWDVGIPMDEERLEDEANEEYWNAYKQTPKAIVSLKAGRDMWSNRFGNLTGVRWENTKIKGPTPQEAFSEGFRPAAAGYVFEPVREQALASVENAMDFGQLFVGMSFFLIVAALLLTGLLFVFGIQNRAEEMGILLATGWRPRQVRNAVLAEGGIVALVGSAAGAGLGIGYTKLLIAGLSRYWSGAIANSAIEYFGRAGTVATGAVASLVCALVAMSIAVWRQAKHPARELLSGDAGYGMRDAGSGPDGSSTSVWLAVLGLAGAIGVSFWAVVADRQSVTMPFFGAGALLLVSGVLGCGELLKRTGRLESLPHVGALALRNVARRRGRSLTVVGLLACGTFLVFAVSSMKEDVTAHAGERWSGTGGFAWFGESTLPITDEVGDVRLRVRDGDDASCLNLNRARTPRLLGVDPAAMSVRGAFCAGEDVWQLLDCGLPDGMVPALVGDADTAMWGLEAKTGIEKGAVLDYVDEAGHPFKVKLVGQLPMRLSVFQGALLVAEKDFTAKFPGEEGYRMFLFDGAGEPPSVRKHERAGLDVVPATERLLEFYAVESTYLAMFLVLGALGLAVGSLGMGVVVLRNVQDRRAETALLQAVGYRKMVLRKLLFMEHGLLMLAGLAVGIVAAAVAMVPALFITKTQASPGFLLALLLFVVACGAACMALAIGMAMKGDTLRGLGNE</sequence>
<protein>
    <recommendedName>
        <fullName evidence="7">ABC3 transporter permease C-terminal domain-containing protein</fullName>
    </recommendedName>
</protein>
<feature type="transmembrane region" description="Helical" evidence="6">
    <location>
        <begin position="632"/>
        <end position="651"/>
    </location>
</feature>
<evidence type="ECO:0000256" key="1">
    <source>
        <dbReference type="ARBA" id="ARBA00004651"/>
    </source>
</evidence>
<feature type="transmembrane region" description="Helical" evidence="6">
    <location>
        <begin position="657"/>
        <end position="680"/>
    </location>
</feature>
<dbReference type="RefSeq" id="WP_136082996.1">
    <property type="nucleotide sequence ID" value="NZ_CAAHFG010000004.1"/>
</dbReference>
<keyword evidence="3 6" id="KW-0812">Transmembrane</keyword>
<dbReference type="AlphaFoldDB" id="A0A6C2UCF5"/>
<feature type="transmembrane region" description="Helical" evidence="6">
    <location>
        <begin position="572"/>
        <end position="599"/>
    </location>
</feature>
<evidence type="ECO:0000256" key="2">
    <source>
        <dbReference type="ARBA" id="ARBA00022475"/>
    </source>
</evidence>
<reference evidence="8 9" key="1">
    <citation type="submission" date="2019-04" db="EMBL/GenBank/DDBJ databases">
        <authorList>
            <person name="Van Vliet M D."/>
        </authorList>
    </citation>
    <scope>NUCLEOTIDE SEQUENCE [LARGE SCALE GENOMIC DNA]</scope>
    <source>
        <strain evidence="8 9">F1</strain>
    </source>
</reference>
<feature type="transmembrane region" description="Helical" evidence="6">
    <location>
        <begin position="988"/>
        <end position="1011"/>
    </location>
</feature>
<evidence type="ECO:0000256" key="3">
    <source>
        <dbReference type="ARBA" id="ARBA00022692"/>
    </source>
</evidence>
<evidence type="ECO:0000256" key="5">
    <source>
        <dbReference type="ARBA" id="ARBA00023136"/>
    </source>
</evidence>
<proteinExistence type="predicted"/>
<comment type="subcellular location">
    <subcellularLocation>
        <location evidence="1">Cell membrane</location>
        <topology evidence="1">Multi-pass membrane protein</topology>
    </subcellularLocation>
</comment>
<accession>A0A6C2UCF5</accession>
<evidence type="ECO:0000259" key="7">
    <source>
        <dbReference type="Pfam" id="PF02687"/>
    </source>
</evidence>
<feature type="transmembrane region" description="Helical" evidence="6">
    <location>
        <begin position="527"/>
        <end position="552"/>
    </location>
</feature>
<feature type="domain" description="ABC3 transporter permease C-terminal" evidence="7">
    <location>
        <begin position="483"/>
        <end position="605"/>
    </location>
</feature>
<dbReference type="Pfam" id="PF02687">
    <property type="entry name" value="FtsX"/>
    <property type="match status" value="2"/>
</dbReference>